<organism evidence="12 13">
    <name type="scientific">Martelella radicis</name>
    <dbReference type="NCBI Taxonomy" id="1397476"/>
    <lineage>
        <taxon>Bacteria</taxon>
        <taxon>Pseudomonadati</taxon>
        <taxon>Pseudomonadota</taxon>
        <taxon>Alphaproteobacteria</taxon>
        <taxon>Hyphomicrobiales</taxon>
        <taxon>Aurantimonadaceae</taxon>
        <taxon>Martelella</taxon>
    </lineage>
</organism>
<dbReference type="RefSeq" id="WP_183486581.1">
    <property type="nucleotide sequence ID" value="NZ_JACIDZ010000007.1"/>
</dbReference>
<evidence type="ECO:0000256" key="8">
    <source>
        <dbReference type="ARBA" id="ARBA00049348"/>
    </source>
</evidence>
<dbReference type="Pfam" id="PF01035">
    <property type="entry name" value="DNA_binding_1"/>
    <property type="match status" value="1"/>
</dbReference>
<dbReference type="InterPro" id="IPR008332">
    <property type="entry name" value="MethylG_MeTrfase_N"/>
</dbReference>
<reference evidence="12 13" key="1">
    <citation type="submission" date="2020-08" db="EMBL/GenBank/DDBJ databases">
        <title>Genomic Encyclopedia of Type Strains, Phase IV (KMG-IV): sequencing the most valuable type-strain genomes for metagenomic binning, comparative biology and taxonomic classification.</title>
        <authorList>
            <person name="Goeker M."/>
        </authorList>
    </citation>
    <scope>NUCLEOTIDE SEQUENCE [LARGE SCALE GENOMIC DNA]</scope>
    <source>
        <strain evidence="12 13">DSM 28101</strain>
    </source>
</reference>
<comment type="subcellular location">
    <subcellularLocation>
        <location evidence="9">Cytoplasm</location>
    </subcellularLocation>
</comment>
<dbReference type="InterPro" id="IPR014048">
    <property type="entry name" value="MethylDNA_cys_MeTrfase_DNA-bd"/>
</dbReference>
<name>A0A7W6PA65_9HYPH</name>
<dbReference type="NCBIfam" id="TIGR00589">
    <property type="entry name" value="ogt"/>
    <property type="match status" value="1"/>
</dbReference>
<comment type="caution">
    <text evidence="12">The sequence shown here is derived from an EMBL/GenBank/DDBJ whole genome shotgun (WGS) entry which is preliminary data.</text>
</comment>
<dbReference type="SUPFAM" id="SSF53155">
    <property type="entry name" value="Methylated DNA-protein cysteine methyltransferase domain"/>
    <property type="match status" value="1"/>
</dbReference>
<evidence type="ECO:0000313" key="13">
    <source>
        <dbReference type="Proteomes" id="UP000530571"/>
    </source>
</evidence>
<sequence>MTLLYTHMESPVGPLLLAGDGQALHVMSFSTGARPRKPEPEWRRDDAPFKEAKRQLDAYFAGDLRCFDLPYHLSGSDFQVRVWRYLAEIPFGETRSYGAVASALGDAGASRAVGAANGKNRLAIILPCHRVIGANGALVGFGGGLETKTYLLRHEGALPATEDRQFDLFDI</sequence>
<comment type="miscellaneous">
    <text evidence="9">This enzyme catalyzes only one turnover and therefore is not strictly catalytic. According to one definition, an enzyme is a biocatalyst that acts repeatedly and over many reaction cycles.</text>
</comment>
<evidence type="ECO:0000259" key="10">
    <source>
        <dbReference type="Pfam" id="PF01035"/>
    </source>
</evidence>
<evidence type="ECO:0000256" key="9">
    <source>
        <dbReference type="HAMAP-Rule" id="MF_00772"/>
    </source>
</evidence>
<comment type="catalytic activity">
    <reaction evidence="8 9">
        <text>a 6-O-methyl-2'-deoxyguanosine in DNA + L-cysteinyl-[protein] = S-methyl-L-cysteinyl-[protein] + a 2'-deoxyguanosine in DNA</text>
        <dbReference type="Rhea" id="RHEA:24000"/>
        <dbReference type="Rhea" id="RHEA-COMP:10131"/>
        <dbReference type="Rhea" id="RHEA-COMP:10132"/>
        <dbReference type="Rhea" id="RHEA-COMP:11367"/>
        <dbReference type="Rhea" id="RHEA-COMP:11368"/>
        <dbReference type="ChEBI" id="CHEBI:29950"/>
        <dbReference type="ChEBI" id="CHEBI:82612"/>
        <dbReference type="ChEBI" id="CHEBI:85445"/>
        <dbReference type="ChEBI" id="CHEBI:85448"/>
        <dbReference type="EC" id="2.1.1.63"/>
    </reaction>
</comment>
<dbReference type="Gene3D" id="3.30.160.70">
    <property type="entry name" value="Methylated DNA-protein cysteine methyltransferase domain"/>
    <property type="match status" value="1"/>
</dbReference>
<dbReference type="InterPro" id="IPR023546">
    <property type="entry name" value="MGMT"/>
</dbReference>
<dbReference type="GO" id="GO:0032259">
    <property type="term" value="P:methylation"/>
    <property type="evidence" value="ECO:0007669"/>
    <property type="project" value="UniProtKB-KW"/>
</dbReference>
<dbReference type="EC" id="2.1.1.63" evidence="9"/>
<dbReference type="InterPro" id="IPR036388">
    <property type="entry name" value="WH-like_DNA-bd_sf"/>
</dbReference>
<dbReference type="PANTHER" id="PTHR10815">
    <property type="entry name" value="METHYLATED-DNA--PROTEIN-CYSTEINE METHYLTRANSFERASE"/>
    <property type="match status" value="1"/>
</dbReference>
<keyword evidence="6 9" id="KW-0227">DNA damage</keyword>
<comment type="similarity">
    <text evidence="2 9">Belongs to the MGMT family.</text>
</comment>
<protein>
    <recommendedName>
        <fullName evidence="9">Methylated-DNA--protein-cysteine methyltransferase</fullName>
        <ecNumber evidence="9">2.1.1.63</ecNumber>
    </recommendedName>
    <alternativeName>
        <fullName evidence="9">6-O-methylguanine-DNA methyltransferase</fullName>
        <shortName evidence="9">MGMT</shortName>
    </alternativeName>
    <alternativeName>
        <fullName evidence="9">O-6-methylguanine-DNA-alkyltransferase</fullName>
    </alternativeName>
</protein>
<dbReference type="PROSITE" id="PS00374">
    <property type="entry name" value="MGMT"/>
    <property type="match status" value="1"/>
</dbReference>
<accession>A0A7W6PA65</accession>
<dbReference type="PANTHER" id="PTHR10815:SF5">
    <property type="entry name" value="METHYLATED-DNA--PROTEIN-CYSTEINE METHYLTRANSFERASE"/>
    <property type="match status" value="1"/>
</dbReference>
<gene>
    <name evidence="12" type="ORF">GGR30_002447</name>
</gene>
<evidence type="ECO:0000313" key="12">
    <source>
        <dbReference type="EMBL" id="MBB4122515.1"/>
    </source>
</evidence>
<dbReference type="HAMAP" id="MF_00772">
    <property type="entry name" value="OGT"/>
    <property type="match status" value="1"/>
</dbReference>
<evidence type="ECO:0000256" key="6">
    <source>
        <dbReference type="ARBA" id="ARBA00022763"/>
    </source>
</evidence>
<dbReference type="FunFam" id="1.10.10.10:FF:000214">
    <property type="entry name" value="Methylated-DNA--protein-cysteine methyltransferase"/>
    <property type="match status" value="1"/>
</dbReference>
<proteinExistence type="inferred from homology"/>
<dbReference type="Gene3D" id="1.10.10.10">
    <property type="entry name" value="Winged helix-like DNA-binding domain superfamily/Winged helix DNA-binding domain"/>
    <property type="match status" value="1"/>
</dbReference>
<comment type="function">
    <text evidence="9">Involved in the cellular defense against the biological effects of O6-methylguanine (O6-MeG) and O4-methylthymine (O4-MeT) in DNA. Repairs the methylated nucleobase in DNA by stoichiometrically transferring the methyl group to a cysteine residue in the enzyme. This is a suicide reaction: the enzyme is irreversibly inactivated.</text>
</comment>
<keyword evidence="5 9" id="KW-0808">Transferase</keyword>
<dbReference type="InterPro" id="IPR001497">
    <property type="entry name" value="MethylDNA_cys_MeTrfase_AS"/>
</dbReference>
<keyword evidence="13" id="KW-1185">Reference proteome</keyword>
<evidence type="ECO:0000256" key="7">
    <source>
        <dbReference type="ARBA" id="ARBA00023204"/>
    </source>
</evidence>
<evidence type="ECO:0000259" key="11">
    <source>
        <dbReference type="Pfam" id="PF02870"/>
    </source>
</evidence>
<evidence type="ECO:0000256" key="5">
    <source>
        <dbReference type="ARBA" id="ARBA00022679"/>
    </source>
</evidence>
<evidence type="ECO:0000256" key="4">
    <source>
        <dbReference type="ARBA" id="ARBA00022603"/>
    </source>
</evidence>
<dbReference type="AlphaFoldDB" id="A0A7W6PA65"/>
<dbReference type="InterPro" id="IPR036217">
    <property type="entry name" value="MethylDNA_cys_MeTrfase_DNAb"/>
</dbReference>
<dbReference type="GO" id="GO:0003908">
    <property type="term" value="F:methylated-DNA-[protein]-cysteine S-methyltransferase activity"/>
    <property type="evidence" value="ECO:0007669"/>
    <property type="project" value="UniProtKB-UniRule"/>
</dbReference>
<dbReference type="InterPro" id="IPR036631">
    <property type="entry name" value="MGMT_N_sf"/>
</dbReference>
<dbReference type="Pfam" id="PF02870">
    <property type="entry name" value="Methyltransf_1N"/>
    <property type="match status" value="1"/>
</dbReference>
<dbReference type="Proteomes" id="UP000530571">
    <property type="component" value="Unassembled WGS sequence"/>
</dbReference>
<feature type="domain" description="Methylated-DNA-[protein]-cysteine S-methyltransferase DNA binding" evidence="10">
    <location>
        <begin position="77"/>
        <end position="157"/>
    </location>
</feature>
<keyword evidence="3 9" id="KW-0963">Cytoplasm</keyword>
<feature type="active site" description="Nucleophile; methyl group acceptor" evidence="9">
    <location>
        <position position="128"/>
    </location>
</feature>
<keyword evidence="7 9" id="KW-0234">DNA repair</keyword>
<comment type="catalytic activity">
    <reaction evidence="1 9">
        <text>a 4-O-methyl-thymidine in DNA + L-cysteinyl-[protein] = a thymidine in DNA + S-methyl-L-cysteinyl-[protein]</text>
        <dbReference type="Rhea" id="RHEA:53428"/>
        <dbReference type="Rhea" id="RHEA-COMP:10131"/>
        <dbReference type="Rhea" id="RHEA-COMP:10132"/>
        <dbReference type="Rhea" id="RHEA-COMP:13555"/>
        <dbReference type="Rhea" id="RHEA-COMP:13556"/>
        <dbReference type="ChEBI" id="CHEBI:29950"/>
        <dbReference type="ChEBI" id="CHEBI:82612"/>
        <dbReference type="ChEBI" id="CHEBI:137386"/>
        <dbReference type="ChEBI" id="CHEBI:137387"/>
        <dbReference type="EC" id="2.1.1.63"/>
    </reaction>
</comment>
<evidence type="ECO:0000256" key="2">
    <source>
        <dbReference type="ARBA" id="ARBA00008711"/>
    </source>
</evidence>
<dbReference type="EMBL" id="JACIDZ010000007">
    <property type="protein sequence ID" value="MBB4122515.1"/>
    <property type="molecule type" value="Genomic_DNA"/>
</dbReference>
<evidence type="ECO:0000256" key="1">
    <source>
        <dbReference type="ARBA" id="ARBA00001286"/>
    </source>
</evidence>
<dbReference type="SUPFAM" id="SSF46767">
    <property type="entry name" value="Methylated DNA-protein cysteine methyltransferase, C-terminal domain"/>
    <property type="match status" value="1"/>
</dbReference>
<dbReference type="GO" id="GO:0005737">
    <property type="term" value="C:cytoplasm"/>
    <property type="evidence" value="ECO:0007669"/>
    <property type="project" value="UniProtKB-SubCell"/>
</dbReference>
<dbReference type="CDD" id="cd06445">
    <property type="entry name" value="ATase"/>
    <property type="match status" value="1"/>
</dbReference>
<feature type="domain" description="Methylguanine DNA methyltransferase ribonuclease-like" evidence="11">
    <location>
        <begin position="3"/>
        <end position="70"/>
    </location>
</feature>
<dbReference type="GO" id="GO:0006307">
    <property type="term" value="P:DNA alkylation repair"/>
    <property type="evidence" value="ECO:0007669"/>
    <property type="project" value="UniProtKB-UniRule"/>
</dbReference>
<keyword evidence="4 9" id="KW-0489">Methyltransferase</keyword>
<evidence type="ECO:0000256" key="3">
    <source>
        <dbReference type="ARBA" id="ARBA00022490"/>
    </source>
</evidence>